<accession>A0A2T5EV31</accession>
<reference evidence="7 8" key="1">
    <citation type="submission" date="2017-11" db="EMBL/GenBank/DDBJ databases">
        <title>Population delineation of vibrios coincides with oyster pathogenicity.</title>
        <authorList>
            <person name="Bruto M."/>
            <person name="Labreuche Y."/>
            <person name="James A."/>
            <person name="Piel D."/>
            <person name="Chenivesse S."/>
            <person name="Petton B."/>
            <person name="Polz M.F."/>
            <person name="Le Roux F."/>
        </authorList>
    </citation>
    <scope>NUCLEOTIDE SEQUENCE [LARGE SCALE GENOMIC DNA]</scope>
    <source>
        <strain evidence="7 8">FF_144</strain>
    </source>
</reference>
<feature type="transmembrane region" description="Helical" evidence="5">
    <location>
        <begin position="409"/>
        <end position="430"/>
    </location>
</feature>
<keyword evidence="4 5" id="KW-0472">Membrane</keyword>
<keyword evidence="3 5" id="KW-1133">Transmembrane helix</keyword>
<evidence type="ECO:0000256" key="3">
    <source>
        <dbReference type="ARBA" id="ARBA00022989"/>
    </source>
</evidence>
<proteinExistence type="predicted"/>
<name>A0A2T5EV31_VIBSP</name>
<dbReference type="PANTHER" id="PTHR37422:SF13">
    <property type="entry name" value="LIPOPOLYSACCHARIDE BIOSYNTHESIS PROTEIN PA4999-RELATED"/>
    <property type="match status" value="1"/>
</dbReference>
<evidence type="ECO:0000256" key="2">
    <source>
        <dbReference type="ARBA" id="ARBA00022692"/>
    </source>
</evidence>
<evidence type="ECO:0000256" key="4">
    <source>
        <dbReference type="ARBA" id="ARBA00023136"/>
    </source>
</evidence>
<dbReference type="InterPro" id="IPR051533">
    <property type="entry name" value="WaaL-like"/>
</dbReference>
<organism evidence="7 8">
    <name type="scientific">Vibrio splendidus</name>
    <dbReference type="NCBI Taxonomy" id="29497"/>
    <lineage>
        <taxon>Bacteria</taxon>
        <taxon>Pseudomonadati</taxon>
        <taxon>Pseudomonadota</taxon>
        <taxon>Gammaproteobacteria</taxon>
        <taxon>Vibrionales</taxon>
        <taxon>Vibrionaceae</taxon>
        <taxon>Vibrio</taxon>
    </lineage>
</organism>
<dbReference type="PANTHER" id="PTHR37422">
    <property type="entry name" value="TEICHURONIC ACID BIOSYNTHESIS PROTEIN TUAE"/>
    <property type="match status" value="1"/>
</dbReference>
<feature type="transmembrane region" description="Helical" evidence="5">
    <location>
        <begin position="196"/>
        <end position="217"/>
    </location>
</feature>
<dbReference type="Proteomes" id="UP000244197">
    <property type="component" value="Unassembled WGS sequence"/>
</dbReference>
<protein>
    <submittedName>
        <fullName evidence="7">O-antigen polymerase</fullName>
    </submittedName>
</protein>
<feature type="transmembrane region" description="Helical" evidence="5">
    <location>
        <begin position="223"/>
        <end position="242"/>
    </location>
</feature>
<keyword evidence="2 5" id="KW-0812">Transmembrane</keyword>
<feature type="transmembrane region" description="Helical" evidence="5">
    <location>
        <begin position="100"/>
        <end position="117"/>
    </location>
</feature>
<evidence type="ECO:0000256" key="1">
    <source>
        <dbReference type="ARBA" id="ARBA00004141"/>
    </source>
</evidence>
<comment type="subcellular location">
    <subcellularLocation>
        <location evidence="1">Membrane</location>
        <topology evidence="1">Multi-pass membrane protein</topology>
    </subcellularLocation>
</comment>
<feature type="transmembrane region" description="Helical" evidence="5">
    <location>
        <begin position="249"/>
        <end position="269"/>
    </location>
</feature>
<evidence type="ECO:0000313" key="7">
    <source>
        <dbReference type="EMBL" id="PTP34274.1"/>
    </source>
</evidence>
<dbReference type="InterPro" id="IPR007016">
    <property type="entry name" value="O-antigen_ligase-rel_domated"/>
</dbReference>
<feature type="transmembrane region" description="Helical" evidence="5">
    <location>
        <begin position="124"/>
        <end position="146"/>
    </location>
</feature>
<dbReference type="RefSeq" id="WP_108187759.1">
    <property type="nucleotide sequence ID" value="NZ_PIFK01000022.1"/>
</dbReference>
<evidence type="ECO:0000259" key="6">
    <source>
        <dbReference type="Pfam" id="PF04932"/>
    </source>
</evidence>
<dbReference type="AlphaFoldDB" id="A0A2T5EV31"/>
<dbReference type="GO" id="GO:0016020">
    <property type="term" value="C:membrane"/>
    <property type="evidence" value="ECO:0007669"/>
    <property type="project" value="UniProtKB-SubCell"/>
</dbReference>
<gene>
    <name evidence="7" type="ORF">CWO07_12240</name>
</gene>
<sequence>MNLSVIDSKLVSVIHSKKFSILMLTCLVGYVLLKNASRVSGDVFQTIFVIGTVFALYLERKHIFKDKMLICLFWTLILQILSWINATVQLPQLAQSAPNFGNLANLFFFIFIAYWLKGNIKFTYTLWFTMIIGFILSFYVHSPSFIQELIQGVNGERIYFGINNAQHPALWSGLAFLILSYFSIKSCYLSKIKKRGLYLFIAAILSLINLFFIFVIFSTQTRQVFLGIIVACTLGPISYILLQKHKPSLMLVSSCLLGMGLLTLATLNVQGINNRVSLDENIFTSILSGDLNQIPYTSTGTRLHIWYEALDWITERPILGSDQDVRDDVIRLSERIPEKIKNEIVHLHNSFIEITLSYGLLGLLTIGFVFYWLLHSTLNISSKGEFNEIRLLSLIFLTYWFVVNNFESYLFSSTGLLVHNIMFGTLYTFYFTQQLENRKNEDTI</sequence>
<feature type="transmembrane region" description="Helical" evidence="5">
    <location>
        <begin position="356"/>
        <end position="374"/>
    </location>
</feature>
<feature type="transmembrane region" description="Helical" evidence="5">
    <location>
        <begin position="386"/>
        <end position="403"/>
    </location>
</feature>
<feature type="transmembrane region" description="Helical" evidence="5">
    <location>
        <begin position="166"/>
        <end position="184"/>
    </location>
</feature>
<feature type="transmembrane region" description="Helical" evidence="5">
    <location>
        <begin position="69"/>
        <end position="88"/>
    </location>
</feature>
<feature type="transmembrane region" description="Helical" evidence="5">
    <location>
        <begin position="39"/>
        <end position="57"/>
    </location>
</feature>
<dbReference type="Pfam" id="PF04932">
    <property type="entry name" value="Wzy_C"/>
    <property type="match status" value="1"/>
</dbReference>
<dbReference type="EMBL" id="PIFK01000022">
    <property type="protein sequence ID" value="PTP34274.1"/>
    <property type="molecule type" value="Genomic_DNA"/>
</dbReference>
<evidence type="ECO:0000256" key="5">
    <source>
        <dbReference type="SAM" id="Phobius"/>
    </source>
</evidence>
<evidence type="ECO:0000313" key="8">
    <source>
        <dbReference type="Proteomes" id="UP000244197"/>
    </source>
</evidence>
<comment type="caution">
    <text evidence="7">The sequence shown here is derived from an EMBL/GenBank/DDBJ whole genome shotgun (WGS) entry which is preliminary data.</text>
</comment>
<feature type="domain" description="O-antigen ligase-related" evidence="6">
    <location>
        <begin position="209"/>
        <end position="365"/>
    </location>
</feature>